<name>A0A9P1DEA2_9DINO</name>
<evidence type="ECO:0000256" key="3">
    <source>
        <dbReference type="SAM" id="Coils"/>
    </source>
</evidence>
<dbReference type="OrthoDB" id="426568at2759"/>
<dbReference type="Pfam" id="PF00145">
    <property type="entry name" value="DNA_methylase"/>
    <property type="match status" value="1"/>
</dbReference>
<keyword evidence="2" id="KW-0808">Transferase</keyword>
<keyword evidence="6" id="KW-1185">Reference proteome</keyword>
<keyword evidence="3" id="KW-0175">Coiled coil</keyword>
<dbReference type="Gene3D" id="3.40.50.150">
    <property type="entry name" value="Vaccinia Virus protein VP39"/>
    <property type="match status" value="1"/>
</dbReference>
<proteinExistence type="predicted"/>
<dbReference type="InterPro" id="IPR029063">
    <property type="entry name" value="SAM-dependent_MTases_sf"/>
</dbReference>
<organism evidence="4">
    <name type="scientific">Cladocopium goreaui</name>
    <dbReference type="NCBI Taxonomy" id="2562237"/>
    <lineage>
        <taxon>Eukaryota</taxon>
        <taxon>Sar</taxon>
        <taxon>Alveolata</taxon>
        <taxon>Dinophyceae</taxon>
        <taxon>Suessiales</taxon>
        <taxon>Symbiodiniaceae</taxon>
        <taxon>Cladocopium</taxon>
    </lineage>
</organism>
<dbReference type="InterPro" id="IPR001525">
    <property type="entry name" value="C5_MeTfrase"/>
</dbReference>
<dbReference type="EMBL" id="CAMXCT010003957">
    <property type="protein sequence ID" value="CAI4007053.1"/>
    <property type="molecule type" value="Genomic_DNA"/>
</dbReference>
<protein>
    <submittedName>
        <fullName evidence="4">Uncharacterized protein</fullName>
    </submittedName>
</protein>
<dbReference type="EMBL" id="CAMXCT030003957">
    <property type="protein sequence ID" value="CAL4794365.1"/>
    <property type="molecule type" value="Genomic_DNA"/>
</dbReference>
<dbReference type="GO" id="GO:0032259">
    <property type="term" value="P:methylation"/>
    <property type="evidence" value="ECO:0007669"/>
    <property type="project" value="UniProtKB-KW"/>
</dbReference>
<gene>
    <name evidence="4" type="ORF">C1SCF055_LOCUS32636</name>
</gene>
<dbReference type="EMBL" id="CAMXCT020003957">
    <property type="protein sequence ID" value="CAL1160428.1"/>
    <property type="molecule type" value="Genomic_DNA"/>
</dbReference>
<evidence type="ECO:0000256" key="2">
    <source>
        <dbReference type="ARBA" id="ARBA00022679"/>
    </source>
</evidence>
<dbReference type="Proteomes" id="UP001152797">
    <property type="component" value="Unassembled WGS sequence"/>
</dbReference>
<accession>A0A9P1DEA2</accession>
<reference evidence="5" key="2">
    <citation type="submission" date="2024-04" db="EMBL/GenBank/DDBJ databases">
        <authorList>
            <person name="Chen Y."/>
            <person name="Shah S."/>
            <person name="Dougan E. K."/>
            <person name="Thang M."/>
            <person name="Chan C."/>
        </authorList>
    </citation>
    <scope>NUCLEOTIDE SEQUENCE [LARGE SCALE GENOMIC DNA]</scope>
</reference>
<sequence>MHLGRLGCANTETTSVELALSLYFLDLGELNLRWNRTSLLAAGCVRGYILACDADESCLKVLKSHKHPPEHLVDNLLNFLTPACVNKCRSVIEGHRVRAEKSHKSLDKEKEKLKNISAKMKERQKHPESLEFPQLQKAKDSKQKQGLTEKIVAIQREVKDIGKSLIVTLVQVMSRKGLKKNVQTTDSSKAGTIDLDELAELFKTREVFSLFCCGSVCKDWSTMGNQKGFNGTYVLLCAIMFALVERVKPKALLHECTERFPADIFEQVLNEYTDNHTIMQCANFGAPVKRTRAYDFVVHKSFELQNGLNDLGKLSSKCFLDSSIWLQSSDAEVQAYKKALAHTAMKSAASEWQDLLPASAFANLEYLHTRPWIQDSLKTSEVAANLDQNAKFQEHAGVQMPCILASVSHMWALRANRPFLPQD</sequence>
<keyword evidence="1" id="KW-0489">Methyltransferase</keyword>
<evidence type="ECO:0000256" key="1">
    <source>
        <dbReference type="ARBA" id="ARBA00022603"/>
    </source>
</evidence>
<reference evidence="4" key="1">
    <citation type="submission" date="2022-10" db="EMBL/GenBank/DDBJ databases">
        <authorList>
            <person name="Chen Y."/>
            <person name="Dougan E. K."/>
            <person name="Chan C."/>
            <person name="Rhodes N."/>
            <person name="Thang M."/>
        </authorList>
    </citation>
    <scope>NUCLEOTIDE SEQUENCE</scope>
</reference>
<evidence type="ECO:0000313" key="6">
    <source>
        <dbReference type="Proteomes" id="UP001152797"/>
    </source>
</evidence>
<evidence type="ECO:0000313" key="5">
    <source>
        <dbReference type="EMBL" id="CAL1160428.1"/>
    </source>
</evidence>
<evidence type="ECO:0000313" key="4">
    <source>
        <dbReference type="EMBL" id="CAI4007053.1"/>
    </source>
</evidence>
<comment type="caution">
    <text evidence="4">The sequence shown here is derived from an EMBL/GenBank/DDBJ whole genome shotgun (WGS) entry which is preliminary data.</text>
</comment>
<feature type="coiled-coil region" evidence="3">
    <location>
        <begin position="96"/>
        <end position="126"/>
    </location>
</feature>
<dbReference type="SUPFAM" id="SSF53335">
    <property type="entry name" value="S-adenosyl-L-methionine-dependent methyltransferases"/>
    <property type="match status" value="1"/>
</dbReference>
<dbReference type="GO" id="GO:0008168">
    <property type="term" value="F:methyltransferase activity"/>
    <property type="evidence" value="ECO:0007669"/>
    <property type="project" value="UniProtKB-KW"/>
</dbReference>
<dbReference type="AlphaFoldDB" id="A0A9P1DEA2"/>